<feature type="compositionally biased region" description="Basic and acidic residues" evidence="1">
    <location>
        <begin position="1"/>
        <end position="12"/>
    </location>
</feature>
<feature type="compositionally biased region" description="Acidic residues" evidence="1">
    <location>
        <begin position="27"/>
        <end position="45"/>
    </location>
</feature>
<dbReference type="EMBL" id="MZ420154">
    <property type="protein sequence ID" value="QYA18836.1"/>
    <property type="molecule type" value="Genomic_DNA"/>
</dbReference>
<name>A0A8F8KPE1_9VIRU</name>
<proteinExistence type="predicted"/>
<gene>
    <name evidence="2" type="ORF">KOM_12_568</name>
</gene>
<feature type="compositionally biased region" description="Acidic residues" evidence="1">
    <location>
        <begin position="52"/>
        <end position="78"/>
    </location>
</feature>
<reference evidence="2" key="1">
    <citation type="submission" date="2021-06" db="EMBL/GenBank/DDBJ databases">
        <authorList>
            <person name="Rolland C."/>
        </authorList>
    </citation>
    <scope>NUCLEOTIDE SEQUENCE</scope>
    <source>
        <strain evidence="2">347.936635</strain>
    </source>
</reference>
<feature type="region of interest" description="Disordered" evidence="1">
    <location>
        <begin position="1"/>
        <end position="78"/>
    </location>
</feature>
<organism evidence="2">
    <name type="scientific">Clandestinovirus</name>
    <dbReference type="NCBI Taxonomy" id="2831644"/>
    <lineage>
        <taxon>Viruses</taxon>
    </lineage>
</organism>
<evidence type="ECO:0000313" key="2">
    <source>
        <dbReference type="EMBL" id="QYA18836.1"/>
    </source>
</evidence>
<evidence type="ECO:0000256" key="1">
    <source>
        <dbReference type="SAM" id="MobiDB-lite"/>
    </source>
</evidence>
<accession>A0A8F8KPE1</accession>
<protein>
    <submittedName>
        <fullName evidence="2">Zn-ribbon domain protein</fullName>
    </submittedName>
</protein>
<sequence>MKRKGQYKEREVSKRRKIGDNHYTSPFDDDDNEPETSEVFCEEPSLETGSADYEDLSENNEEQYDDEQDGEESEEEDPFCNICGDELEEDSRVCPNCAKVLVPKTSFACDMTNFDDLPQHMNMAPEVWRIIFTFGDHKSYITPKPKYDAPQWIWHLVLVCKAFYALVSTQYTFPRRVHVYWASKLNIKMTEVAMTHPNWRGGFLYLEPTDEAAVINCSMNTYESEVSQERLDFVLHLLEKGYKFSPKMLGKTEGHPVWGPIIQKYLAKGQMVPISYIQEREEQMRAMWKK</sequence>